<dbReference type="Proteomes" id="UP001172155">
    <property type="component" value="Unassembled WGS sequence"/>
</dbReference>
<gene>
    <name evidence="2" type="ORF">B0T18DRAFT_396167</name>
</gene>
<dbReference type="AlphaFoldDB" id="A0AA40F8H3"/>
<dbReference type="EMBL" id="JAUKUD010000001">
    <property type="protein sequence ID" value="KAK0753173.1"/>
    <property type="molecule type" value="Genomic_DNA"/>
</dbReference>
<keyword evidence="3" id="KW-1185">Reference proteome</keyword>
<comment type="caution">
    <text evidence="2">The sequence shown here is derived from an EMBL/GenBank/DDBJ whole genome shotgun (WGS) entry which is preliminary data.</text>
</comment>
<accession>A0AA40F8H3</accession>
<protein>
    <submittedName>
        <fullName evidence="2">Uncharacterized protein</fullName>
    </submittedName>
</protein>
<evidence type="ECO:0000313" key="2">
    <source>
        <dbReference type="EMBL" id="KAK0753173.1"/>
    </source>
</evidence>
<evidence type="ECO:0000313" key="3">
    <source>
        <dbReference type="Proteomes" id="UP001172155"/>
    </source>
</evidence>
<reference evidence="2" key="1">
    <citation type="submission" date="2023-06" db="EMBL/GenBank/DDBJ databases">
        <title>Genome-scale phylogeny and comparative genomics of the fungal order Sordariales.</title>
        <authorList>
            <consortium name="Lawrence Berkeley National Laboratory"/>
            <person name="Hensen N."/>
            <person name="Bonometti L."/>
            <person name="Westerberg I."/>
            <person name="Brannstrom I.O."/>
            <person name="Guillou S."/>
            <person name="Cros-Aarteil S."/>
            <person name="Calhoun S."/>
            <person name="Haridas S."/>
            <person name="Kuo A."/>
            <person name="Mondo S."/>
            <person name="Pangilinan J."/>
            <person name="Riley R."/>
            <person name="LaButti K."/>
            <person name="Andreopoulos B."/>
            <person name="Lipzen A."/>
            <person name="Chen C."/>
            <person name="Yanf M."/>
            <person name="Daum C."/>
            <person name="Ng V."/>
            <person name="Clum A."/>
            <person name="Steindorff A."/>
            <person name="Ohm R."/>
            <person name="Martin F."/>
            <person name="Silar P."/>
            <person name="Natvig D."/>
            <person name="Lalanne C."/>
            <person name="Gautier V."/>
            <person name="Ament-velasquez S.L."/>
            <person name="Kruys A."/>
            <person name="Hutchinson M.I."/>
            <person name="Powell A.J."/>
            <person name="Barry K."/>
            <person name="Miller A.N."/>
            <person name="Grigoriev I.V."/>
            <person name="Debuchy R."/>
            <person name="Gladieux P."/>
            <person name="Thoren M.H."/>
            <person name="Johannesson H."/>
        </authorList>
    </citation>
    <scope>NUCLEOTIDE SEQUENCE</scope>
    <source>
        <strain evidence="2">SMH3187-1</strain>
    </source>
</reference>
<feature type="region of interest" description="Disordered" evidence="1">
    <location>
        <begin position="48"/>
        <end position="99"/>
    </location>
</feature>
<proteinExistence type="predicted"/>
<evidence type="ECO:0000256" key="1">
    <source>
        <dbReference type="SAM" id="MobiDB-lite"/>
    </source>
</evidence>
<sequence length="99" mass="10265">MVDDGRHAAAPGIPPLFLCPASSLTTLSPALAGTLFVPVPPRLCSASLGIETRPEKCVTPTPSGPREQRKDSPDGSPTGMHPAAEVLPARRVDDLSKKG</sequence>
<organism evidence="2 3">
    <name type="scientific">Schizothecium vesticola</name>
    <dbReference type="NCBI Taxonomy" id="314040"/>
    <lineage>
        <taxon>Eukaryota</taxon>
        <taxon>Fungi</taxon>
        <taxon>Dikarya</taxon>
        <taxon>Ascomycota</taxon>
        <taxon>Pezizomycotina</taxon>
        <taxon>Sordariomycetes</taxon>
        <taxon>Sordariomycetidae</taxon>
        <taxon>Sordariales</taxon>
        <taxon>Schizotheciaceae</taxon>
        <taxon>Schizothecium</taxon>
    </lineage>
</organism>
<feature type="compositionally biased region" description="Basic and acidic residues" evidence="1">
    <location>
        <begin position="88"/>
        <end position="99"/>
    </location>
</feature>
<name>A0AA40F8H3_9PEZI</name>